<evidence type="ECO:0000259" key="7">
    <source>
        <dbReference type="Pfam" id="PF06110"/>
    </source>
</evidence>
<dbReference type="SUPFAM" id="SSF52833">
    <property type="entry name" value="Thioredoxin-like"/>
    <property type="match status" value="1"/>
</dbReference>
<dbReference type="Proteomes" id="UP000801492">
    <property type="component" value="Unassembled WGS sequence"/>
</dbReference>
<accession>A0A8K0DH60</accession>
<sequence length="126" mass="14575">MVIKHKVEGYDNFCEFMKNLKTDGEYVHVYFSGSKLPSGISWCEDCVRAHPVVEAAVDKIADPKSHFVYVEVGDRSTWKDMNCPFRKDSRTKLMVIPTLLRWGNPQRLEGEQCENPDLVEMLFTDE</sequence>
<dbReference type="OrthoDB" id="78947at2759"/>
<comment type="subcellular location">
    <subcellularLocation>
        <location evidence="1">Cytoplasm</location>
    </subcellularLocation>
</comment>
<comment type="similarity">
    <text evidence="2">Belongs to the thioredoxin family.</text>
</comment>
<keyword evidence="5" id="KW-1015">Disulfide bond</keyword>
<dbReference type="Gene3D" id="3.40.30.10">
    <property type="entry name" value="Glutaredoxin"/>
    <property type="match status" value="1"/>
</dbReference>
<dbReference type="EMBL" id="VTPC01001111">
    <property type="protein sequence ID" value="KAF2903097.1"/>
    <property type="molecule type" value="Genomic_DNA"/>
</dbReference>
<evidence type="ECO:0000256" key="2">
    <source>
        <dbReference type="ARBA" id="ARBA00008987"/>
    </source>
</evidence>
<dbReference type="FunFam" id="3.40.30.10:FF:000124">
    <property type="entry name" value="Thioredoxin domain-containing 17"/>
    <property type="match status" value="1"/>
</dbReference>
<organism evidence="8 9">
    <name type="scientific">Ignelater luminosus</name>
    <name type="common">Cucubano</name>
    <name type="synonym">Pyrophorus luminosus</name>
    <dbReference type="NCBI Taxonomy" id="2038154"/>
    <lineage>
        <taxon>Eukaryota</taxon>
        <taxon>Metazoa</taxon>
        <taxon>Ecdysozoa</taxon>
        <taxon>Arthropoda</taxon>
        <taxon>Hexapoda</taxon>
        <taxon>Insecta</taxon>
        <taxon>Pterygota</taxon>
        <taxon>Neoptera</taxon>
        <taxon>Endopterygota</taxon>
        <taxon>Coleoptera</taxon>
        <taxon>Polyphaga</taxon>
        <taxon>Elateriformia</taxon>
        <taxon>Elateroidea</taxon>
        <taxon>Elateridae</taxon>
        <taxon>Agrypninae</taxon>
        <taxon>Pyrophorini</taxon>
        <taxon>Ignelater</taxon>
    </lineage>
</organism>
<dbReference type="CDD" id="cd02952">
    <property type="entry name" value="TRP14_like"/>
    <property type="match status" value="1"/>
</dbReference>
<dbReference type="Pfam" id="PF06110">
    <property type="entry name" value="TXD17-like_Trx"/>
    <property type="match status" value="1"/>
</dbReference>
<dbReference type="GO" id="GO:0005829">
    <property type="term" value="C:cytosol"/>
    <property type="evidence" value="ECO:0007669"/>
    <property type="project" value="TreeGrafter"/>
</dbReference>
<dbReference type="InterPro" id="IPR010357">
    <property type="entry name" value="TXNDC17_dom"/>
</dbReference>
<keyword evidence="4" id="KW-0963">Cytoplasm</keyword>
<evidence type="ECO:0000256" key="4">
    <source>
        <dbReference type="ARBA" id="ARBA00022490"/>
    </source>
</evidence>
<dbReference type="PANTHER" id="PTHR12452">
    <property type="entry name" value="42-9-9 PROTEIN-RELATED"/>
    <property type="match status" value="1"/>
</dbReference>
<gene>
    <name evidence="8" type="ORF">ILUMI_03085</name>
</gene>
<evidence type="ECO:0000256" key="1">
    <source>
        <dbReference type="ARBA" id="ARBA00004496"/>
    </source>
</evidence>
<name>A0A8K0DH60_IGNLU</name>
<dbReference type="PANTHER" id="PTHR12452:SF0">
    <property type="entry name" value="THIOREDOXIN DOMAIN-CONTAINING PROTEIN 17"/>
    <property type="match status" value="1"/>
</dbReference>
<protein>
    <recommendedName>
        <fullName evidence="3">Thioredoxin domain-containing protein 17</fullName>
    </recommendedName>
</protein>
<evidence type="ECO:0000256" key="6">
    <source>
        <dbReference type="ARBA" id="ARBA00023284"/>
    </source>
</evidence>
<dbReference type="AlphaFoldDB" id="A0A8K0DH60"/>
<evidence type="ECO:0000313" key="8">
    <source>
        <dbReference type="EMBL" id="KAF2903097.1"/>
    </source>
</evidence>
<comment type="caution">
    <text evidence="8">The sequence shown here is derived from an EMBL/GenBank/DDBJ whole genome shotgun (WGS) entry which is preliminary data.</text>
</comment>
<keyword evidence="9" id="KW-1185">Reference proteome</keyword>
<keyword evidence="6" id="KW-0676">Redox-active center</keyword>
<reference evidence="8" key="1">
    <citation type="submission" date="2019-08" db="EMBL/GenBank/DDBJ databases">
        <title>The genome of the North American firefly Photinus pyralis.</title>
        <authorList>
            <consortium name="Photinus pyralis genome working group"/>
            <person name="Fallon T.R."/>
            <person name="Sander Lower S.E."/>
            <person name="Weng J.-K."/>
        </authorList>
    </citation>
    <scope>NUCLEOTIDE SEQUENCE</scope>
    <source>
        <strain evidence="8">TRF0915ILg1</strain>
        <tissue evidence="8">Whole body</tissue>
    </source>
</reference>
<feature type="domain" description="Thioredoxin" evidence="7">
    <location>
        <begin position="7"/>
        <end position="125"/>
    </location>
</feature>
<dbReference type="InterPro" id="IPR045108">
    <property type="entry name" value="TXNDC17-like"/>
</dbReference>
<proteinExistence type="inferred from homology"/>
<dbReference type="InterPro" id="IPR036249">
    <property type="entry name" value="Thioredoxin-like_sf"/>
</dbReference>
<evidence type="ECO:0000256" key="5">
    <source>
        <dbReference type="ARBA" id="ARBA00023157"/>
    </source>
</evidence>
<evidence type="ECO:0000313" key="9">
    <source>
        <dbReference type="Proteomes" id="UP000801492"/>
    </source>
</evidence>
<evidence type="ECO:0000256" key="3">
    <source>
        <dbReference type="ARBA" id="ARBA00016949"/>
    </source>
</evidence>
<dbReference type="GO" id="GO:0047134">
    <property type="term" value="F:protein-disulfide reductase [NAD(P)H] activity"/>
    <property type="evidence" value="ECO:0007669"/>
    <property type="project" value="InterPro"/>
</dbReference>